<proteinExistence type="inferred from homology"/>
<keyword evidence="4" id="KW-0255">Endonuclease</keyword>
<reference evidence="4 5" key="1">
    <citation type="submission" date="2017-10" db="EMBL/GenBank/DDBJ databases">
        <title>Sequencing the genomes of 1000 actinobacteria strains.</title>
        <authorList>
            <person name="Klenk H.-P."/>
        </authorList>
    </citation>
    <scope>NUCLEOTIDE SEQUENCE [LARGE SCALE GENOMIC DNA]</scope>
    <source>
        <strain evidence="4 5">DSM 21798</strain>
    </source>
</reference>
<keyword evidence="5" id="KW-1185">Reference proteome</keyword>
<feature type="compositionally biased region" description="Basic and acidic residues" evidence="2">
    <location>
        <begin position="209"/>
        <end position="223"/>
    </location>
</feature>
<evidence type="ECO:0000259" key="3">
    <source>
        <dbReference type="SMART" id="SM00507"/>
    </source>
</evidence>
<protein>
    <submittedName>
        <fullName evidence="4">HNH endonuclease</fullName>
    </submittedName>
</protein>
<dbReference type="InterPro" id="IPR002711">
    <property type="entry name" value="HNH"/>
</dbReference>
<dbReference type="InterPro" id="IPR003615">
    <property type="entry name" value="HNH_nuc"/>
</dbReference>
<comment type="caution">
    <text evidence="4">The sequence shown here is derived from an EMBL/GenBank/DDBJ whole genome shotgun (WGS) entry which is preliminary data.</text>
</comment>
<dbReference type="AlphaFoldDB" id="A0A2A9DU65"/>
<dbReference type="Pfam" id="PF01844">
    <property type="entry name" value="HNH"/>
    <property type="match status" value="1"/>
</dbReference>
<feature type="compositionally biased region" description="Basic residues" evidence="2">
    <location>
        <begin position="446"/>
        <end position="458"/>
    </location>
</feature>
<dbReference type="CDD" id="cd00085">
    <property type="entry name" value="HNHc"/>
    <property type="match status" value="1"/>
</dbReference>
<dbReference type="SMART" id="SM00507">
    <property type="entry name" value="HNHc"/>
    <property type="match status" value="1"/>
</dbReference>
<feature type="compositionally biased region" description="Basic and acidic residues" evidence="2">
    <location>
        <begin position="459"/>
        <end position="470"/>
    </location>
</feature>
<dbReference type="InterPro" id="IPR003870">
    <property type="entry name" value="DUF222"/>
</dbReference>
<keyword evidence="4" id="KW-0540">Nuclease</keyword>
<dbReference type="GO" id="GO:0003676">
    <property type="term" value="F:nucleic acid binding"/>
    <property type="evidence" value="ECO:0007669"/>
    <property type="project" value="InterPro"/>
</dbReference>
<feature type="compositionally biased region" description="Low complexity" evidence="2">
    <location>
        <begin position="228"/>
        <end position="237"/>
    </location>
</feature>
<feature type="region of interest" description="Disordered" evidence="2">
    <location>
        <begin position="190"/>
        <end position="237"/>
    </location>
</feature>
<feature type="region of interest" description="Disordered" evidence="2">
    <location>
        <begin position="446"/>
        <end position="470"/>
    </location>
</feature>
<keyword evidence="4" id="KW-0378">Hydrolase</keyword>
<evidence type="ECO:0000313" key="5">
    <source>
        <dbReference type="Proteomes" id="UP000221369"/>
    </source>
</evidence>
<dbReference type="GO" id="GO:0008270">
    <property type="term" value="F:zinc ion binding"/>
    <property type="evidence" value="ECO:0007669"/>
    <property type="project" value="InterPro"/>
</dbReference>
<sequence length="470" mass="50627">MAVLATEVSARSVKLEGSQTLATRNGQKDAAGLLQSVARIPKRTVRQILSYGDAICGRDSLTGAALPPRWEHIAEAAFSGTVDVEAVTPVIRHLDDVRLHADADMLEAAESGMMRIASQGTPEYTASQMRVWKEALDPDGARPREQMQRQKRFFSIGKENRDGMTPVRGLLTPDARANLVAAISTSTNPRTRVSFEPADAASGSASLGKDSDAVSDEGDRSPDCTETADSAVESVDAADAAAEASLPVGVGSHDLDPRTQGQKLHDALDAVVTAGHRAAVTGARSRRTMTQVIITASLDDVRIGNATGWVNGGTEPVGPVTTERIICDSGSRALVLGENGEALWLGTTQRAFTPQQKLAIAARDETCAWPECDIPADWCEVHHAVPWSMGGKTNIDNGLLLCSAHHHMLHAQNWHIYMRDGIPYLTPPPFMTRSNQPIRLGRNRARAVRRTRRRARHRATADGKDPPDTS</sequence>
<dbReference type="EMBL" id="PDJE01000001">
    <property type="protein sequence ID" value="PFG30143.1"/>
    <property type="molecule type" value="Genomic_DNA"/>
</dbReference>
<evidence type="ECO:0000313" key="4">
    <source>
        <dbReference type="EMBL" id="PFG30143.1"/>
    </source>
</evidence>
<evidence type="ECO:0000256" key="2">
    <source>
        <dbReference type="SAM" id="MobiDB-lite"/>
    </source>
</evidence>
<evidence type="ECO:0000256" key="1">
    <source>
        <dbReference type="ARBA" id="ARBA00023450"/>
    </source>
</evidence>
<comment type="similarity">
    <text evidence="1">Belongs to the Rv1128c/1148c/1588c/1702c/1945/3466 family.</text>
</comment>
<accession>A0A2A9DU65</accession>
<name>A0A2A9DU65_9MICO</name>
<dbReference type="Gene3D" id="1.10.30.50">
    <property type="match status" value="1"/>
</dbReference>
<dbReference type="GO" id="GO:0004519">
    <property type="term" value="F:endonuclease activity"/>
    <property type="evidence" value="ECO:0007669"/>
    <property type="project" value="UniProtKB-KW"/>
</dbReference>
<dbReference type="Proteomes" id="UP000221369">
    <property type="component" value="Unassembled WGS sequence"/>
</dbReference>
<organism evidence="4 5">
    <name type="scientific">Paramicrobacterium agarici</name>
    <dbReference type="NCBI Taxonomy" id="630514"/>
    <lineage>
        <taxon>Bacteria</taxon>
        <taxon>Bacillati</taxon>
        <taxon>Actinomycetota</taxon>
        <taxon>Actinomycetes</taxon>
        <taxon>Micrococcales</taxon>
        <taxon>Microbacteriaceae</taxon>
        <taxon>Paramicrobacterium</taxon>
    </lineage>
</organism>
<feature type="domain" description="HNH nuclease" evidence="3">
    <location>
        <begin position="355"/>
        <end position="407"/>
    </location>
</feature>
<gene>
    <name evidence="4" type="ORF">ATJ78_1065</name>
</gene>
<dbReference type="Pfam" id="PF02720">
    <property type="entry name" value="DUF222"/>
    <property type="match status" value="1"/>
</dbReference>